<evidence type="ECO:0000313" key="2">
    <source>
        <dbReference type="WBParaSite" id="SPAL_0001391000.1"/>
    </source>
</evidence>
<dbReference type="Gene3D" id="3.90.70.120">
    <property type="match status" value="1"/>
</dbReference>
<dbReference type="WBParaSite" id="SPAL_0001391000.1">
    <property type="protein sequence ID" value="SPAL_0001391000.1"/>
    <property type="gene ID" value="SPAL_0001391000"/>
</dbReference>
<accession>A0A0N5C7J7</accession>
<dbReference type="InterPro" id="IPR038765">
    <property type="entry name" value="Papain-like_cys_pep_sf"/>
</dbReference>
<evidence type="ECO:0000313" key="1">
    <source>
        <dbReference type="Proteomes" id="UP000046392"/>
    </source>
</evidence>
<organism evidence="1 2">
    <name type="scientific">Strongyloides papillosus</name>
    <name type="common">Intestinal threadworm</name>
    <dbReference type="NCBI Taxonomy" id="174720"/>
    <lineage>
        <taxon>Eukaryota</taxon>
        <taxon>Metazoa</taxon>
        <taxon>Ecdysozoa</taxon>
        <taxon>Nematoda</taxon>
        <taxon>Chromadorea</taxon>
        <taxon>Rhabditida</taxon>
        <taxon>Tylenchina</taxon>
        <taxon>Panagrolaimomorpha</taxon>
        <taxon>Strongyloidoidea</taxon>
        <taxon>Strongyloididae</taxon>
        <taxon>Strongyloides</taxon>
    </lineage>
</organism>
<dbReference type="AlphaFoldDB" id="A0A0N5C7J7"/>
<reference evidence="2" key="1">
    <citation type="submission" date="2017-02" db="UniProtKB">
        <authorList>
            <consortium name="WormBaseParasite"/>
        </authorList>
    </citation>
    <scope>IDENTIFICATION</scope>
</reference>
<dbReference type="SUPFAM" id="SSF54001">
    <property type="entry name" value="Cysteine proteinases"/>
    <property type="match status" value="1"/>
</dbReference>
<dbReference type="Proteomes" id="UP000046392">
    <property type="component" value="Unplaced"/>
</dbReference>
<proteinExistence type="predicted"/>
<protein>
    <submittedName>
        <fullName evidence="2">Peptidase C76 domain-containing protein</fullName>
    </submittedName>
</protein>
<name>A0A0N5C7J7_STREA</name>
<keyword evidence="1" id="KW-1185">Reference proteome</keyword>
<sequence length="151" mass="16939">MCQASLGQNNQCTAMSSAALIMACIKSPLNWDKSDINNVLNQGNILYERSVNHLRSTNDPIDSRGYLSVTNIIVEIIYHTASCYSFVGRGMTVSRDETIFSYVLLSEALNRLVNEHQFLILIANERTSSIIHHDGAFFLFDPHSMDQYGTC</sequence>